<dbReference type="Gene3D" id="3.10.580.10">
    <property type="entry name" value="CBS-domain"/>
    <property type="match status" value="1"/>
</dbReference>
<dbReference type="GO" id="GO:0005247">
    <property type="term" value="F:voltage-gated chloride channel activity"/>
    <property type="evidence" value="ECO:0007669"/>
    <property type="project" value="TreeGrafter"/>
</dbReference>
<dbReference type="PANTHER" id="PTHR45720:SF10">
    <property type="entry name" value="CHLORIDE CHANNEL PROTEIN 2"/>
    <property type="match status" value="1"/>
</dbReference>
<evidence type="ECO:0000256" key="2">
    <source>
        <dbReference type="ARBA" id="ARBA00023065"/>
    </source>
</evidence>
<keyword evidence="1" id="KW-0813">Transport</keyword>
<dbReference type="InterPro" id="IPR046342">
    <property type="entry name" value="CBS_dom_sf"/>
</dbReference>
<reference evidence="4" key="1">
    <citation type="submission" date="2022-03" db="EMBL/GenBank/DDBJ databases">
        <authorList>
            <person name="Sayadi A."/>
        </authorList>
    </citation>
    <scope>NUCLEOTIDE SEQUENCE</scope>
</reference>
<dbReference type="GO" id="GO:0005886">
    <property type="term" value="C:plasma membrane"/>
    <property type="evidence" value="ECO:0007669"/>
    <property type="project" value="TreeGrafter"/>
</dbReference>
<keyword evidence="3" id="KW-0868">Chloride</keyword>
<comment type="caution">
    <text evidence="4">The sequence shown here is derived from an EMBL/GenBank/DDBJ whole genome shotgun (WGS) entry which is preliminary data.</text>
</comment>
<accession>A0A9P0PZG8</accession>
<protein>
    <submittedName>
        <fullName evidence="4">Uncharacterized protein</fullName>
    </submittedName>
</protein>
<dbReference type="AlphaFoldDB" id="A0A9P0PZG8"/>
<dbReference type="InterPro" id="IPR050970">
    <property type="entry name" value="Cl_channel_volt-gated"/>
</dbReference>
<dbReference type="EMBL" id="CAKOFQ010007610">
    <property type="protein sequence ID" value="CAH2004895.1"/>
    <property type="molecule type" value="Genomic_DNA"/>
</dbReference>
<evidence type="ECO:0000313" key="4">
    <source>
        <dbReference type="EMBL" id="CAH2004895.1"/>
    </source>
</evidence>
<dbReference type="PANTHER" id="PTHR45720">
    <property type="entry name" value="CHLORIDE CHANNEL PROTEIN 2"/>
    <property type="match status" value="1"/>
</dbReference>
<dbReference type="OrthoDB" id="4564at2759"/>
<dbReference type="Proteomes" id="UP001152888">
    <property type="component" value="Unassembled WGS sequence"/>
</dbReference>
<sequence>MYKEFEAPKEVESEDKREKIFKKWASGRRQRESKAMPLSPMPDRRPMSAVSMTYLEVYNQRICDLPLNEQKVWEENQLKHQIDFTACRIDPAPFQLVERTSLLKVHSLFSMLAINFAYVTSIGRLVGVVSLKELRQAIEDANSGNPPKEPTENIPIIFLTAVPVTKQQKLIQLIFLKKNRDCYIVHVYL</sequence>
<keyword evidence="5" id="KW-1185">Reference proteome</keyword>
<evidence type="ECO:0000256" key="3">
    <source>
        <dbReference type="ARBA" id="ARBA00023214"/>
    </source>
</evidence>
<name>A0A9P0PZG8_ACAOB</name>
<evidence type="ECO:0000313" key="5">
    <source>
        <dbReference type="Proteomes" id="UP001152888"/>
    </source>
</evidence>
<organism evidence="4 5">
    <name type="scientific">Acanthoscelides obtectus</name>
    <name type="common">Bean weevil</name>
    <name type="synonym">Bruchus obtectus</name>
    <dbReference type="NCBI Taxonomy" id="200917"/>
    <lineage>
        <taxon>Eukaryota</taxon>
        <taxon>Metazoa</taxon>
        <taxon>Ecdysozoa</taxon>
        <taxon>Arthropoda</taxon>
        <taxon>Hexapoda</taxon>
        <taxon>Insecta</taxon>
        <taxon>Pterygota</taxon>
        <taxon>Neoptera</taxon>
        <taxon>Endopterygota</taxon>
        <taxon>Coleoptera</taxon>
        <taxon>Polyphaga</taxon>
        <taxon>Cucujiformia</taxon>
        <taxon>Chrysomeloidea</taxon>
        <taxon>Chrysomelidae</taxon>
        <taxon>Bruchinae</taxon>
        <taxon>Bruchini</taxon>
        <taxon>Acanthoscelides</taxon>
    </lineage>
</organism>
<evidence type="ECO:0000256" key="1">
    <source>
        <dbReference type="ARBA" id="ARBA00022448"/>
    </source>
</evidence>
<dbReference type="SUPFAM" id="SSF54631">
    <property type="entry name" value="CBS-domain pair"/>
    <property type="match status" value="1"/>
</dbReference>
<gene>
    <name evidence="4" type="ORF">ACAOBT_LOCUS28214</name>
</gene>
<proteinExistence type="predicted"/>
<keyword evidence="2" id="KW-0406">Ion transport</keyword>
<dbReference type="FunFam" id="3.10.580.10:FF:000032">
    <property type="entry name" value="Chloride channel protein"/>
    <property type="match status" value="1"/>
</dbReference>